<name>A0ABS5B406_9STRE</name>
<accession>A0ABS5B406</accession>
<dbReference type="Proteomes" id="UP001519296">
    <property type="component" value="Unassembled WGS sequence"/>
</dbReference>
<dbReference type="EMBL" id="PRDG01000003">
    <property type="protein sequence ID" value="MBP2623552.1"/>
    <property type="molecule type" value="Genomic_DNA"/>
</dbReference>
<comment type="caution">
    <text evidence="2">The sequence shown here is derived from an EMBL/GenBank/DDBJ whole genome shotgun (WGS) entry which is preliminary data.</text>
</comment>
<reference evidence="2 3" key="1">
    <citation type="submission" date="2018-02" db="EMBL/GenBank/DDBJ databases">
        <title>Draft genome sequence of Streptococcus oricebi CCUG 70868T type strain.</title>
        <authorList>
            <person name="Mendez V."/>
            <person name="Salva-Serra F."/>
            <person name="Jaen-Luchoro D."/>
            <person name="Gonzales-Siles L."/>
            <person name="Karlsson R."/>
            <person name="Engstrom-Jakobsson H."/>
            <person name="Busquets A."/>
            <person name="Gomila M."/>
            <person name="Pineiro-Iglesias B."/>
            <person name="Bennasar-Figueras A."/>
            <person name="Seeger M."/>
            <person name="Moore E."/>
        </authorList>
    </citation>
    <scope>NUCLEOTIDE SEQUENCE [LARGE SCALE GENOMIC DNA]</scope>
    <source>
        <strain evidence="2 3">CCUG 70868</strain>
    </source>
</reference>
<dbReference type="RefSeq" id="WP_209628049.1">
    <property type="nucleotide sequence ID" value="NZ_PRDG01000003.1"/>
</dbReference>
<keyword evidence="1" id="KW-0812">Transmembrane</keyword>
<evidence type="ECO:0000313" key="3">
    <source>
        <dbReference type="Proteomes" id="UP001519296"/>
    </source>
</evidence>
<sequence length="169" mass="19048">MPELTIKEKQKKKNRGCFVSLAVFIVVLVGLILGVSNLGKYTLNPGEVAKINIRPNLKQEEGSTEITINNLSGGKLKLMGSSVWRDENTDTYYNTEEQTITKYIQTSQGIQKQQVENLKTNDIYLDKDGIIMQFKGKKTININSGKNYSIEIKNLSDKIIDFKATVTNR</sequence>
<gene>
    <name evidence="2" type="ORF">C4K46_06300</name>
</gene>
<organism evidence="2 3">
    <name type="scientific">Streptococcus oricebi</name>
    <dbReference type="NCBI Taxonomy" id="1547447"/>
    <lineage>
        <taxon>Bacteria</taxon>
        <taxon>Bacillati</taxon>
        <taxon>Bacillota</taxon>
        <taxon>Bacilli</taxon>
        <taxon>Lactobacillales</taxon>
        <taxon>Streptococcaceae</taxon>
        <taxon>Streptococcus</taxon>
    </lineage>
</organism>
<proteinExistence type="predicted"/>
<keyword evidence="1" id="KW-1133">Transmembrane helix</keyword>
<keyword evidence="3" id="KW-1185">Reference proteome</keyword>
<protein>
    <submittedName>
        <fullName evidence="2">Uncharacterized protein</fullName>
    </submittedName>
</protein>
<evidence type="ECO:0000256" key="1">
    <source>
        <dbReference type="SAM" id="Phobius"/>
    </source>
</evidence>
<feature type="transmembrane region" description="Helical" evidence="1">
    <location>
        <begin position="16"/>
        <end position="35"/>
    </location>
</feature>
<evidence type="ECO:0000313" key="2">
    <source>
        <dbReference type="EMBL" id="MBP2623552.1"/>
    </source>
</evidence>
<keyword evidence="1" id="KW-0472">Membrane</keyword>